<keyword evidence="3 5" id="KW-0862">Zinc</keyword>
<dbReference type="Gene3D" id="3.90.180.10">
    <property type="entry name" value="Medium-chain alcohol dehydrogenases, catalytic domain"/>
    <property type="match status" value="1"/>
</dbReference>
<protein>
    <recommendedName>
        <fullName evidence="10">Alcohol dehydrogenase</fullName>
    </recommendedName>
</protein>
<dbReference type="GeneID" id="28968733"/>
<evidence type="ECO:0000313" key="8">
    <source>
        <dbReference type="EMBL" id="WWC62926.1"/>
    </source>
</evidence>
<dbReference type="InterPro" id="IPR011032">
    <property type="entry name" value="GroES-like_sf"/>
</dbReference>
<dbReference type="InterPro" id="IPR002328">
    <property type="entry name" value="ADH_Zn_CS"/>
</dbReference>
<dbReference type="PANTHER" id="PTHR42813">
    <property type="entry name" value="ZINC-TYPE ALCOHOL DEHYDROGENASE-LIKE"/>
    <property type="match status" value="1"/>
</dbReference>
<dbReference type="InterPro" id="IPR013154">
    <property type="entry name" value="ADH-like_N"/>
</dbReference>
<comment type="cofactor">
    <cofactor evidence="1 5">
        <name>Zn(2+)</name>
        <dbReference type="ChEBI" id="CHEBI:29105"/>
    </cofactor>
</comment>
<dbReference type="AlphaFoldDB" id="A0AAJ8MGX2"/>
<evidence type="ECO:0000313" key="9">
    <source>
        <dbReference type="Proteomes" id="UP000078595"/>
    </source>
</evidence>
<dbReference type="PROSITE" id="PS00059">
    <property type="entry name" value="ADH_ZINC"/>
    <property type="match status" value="1"/>
</dbReference>
<dbReference type="GO" id="GO:0016491">
    <property type="term" value="F:oxidoreductase activity"/>
    <property type="evidence" value="ECO:0007669"/>
    <property type="project" value="UniProtKB-KW"/>
</dbReference>
<dbReference type="InterPro" id="IPR036291">
    <property type="entry name" value="NAD(P)-bd_dom_sf"/>
</dbReference>
<dbReference type="SUPFAM" id="SSF51735">
    <property type="entry name" value="NAD(P)-binding Rossmann-fold domains"/>
    <property type="match status" value="1"/>
</dbReference>
<evidence type="ECO:0000256" key="5">
    <source>
        <dbReference type="RuleBase" id="RU361277"/>
    </source>
</evidence>
<evidence type="ECO:0000256" key="3">
    <source>
        <dbReference type="ARBA" id="ARBA00022833"/>
    </source>
</evidence>
<dbReference type="PANTHER" id="PTHR42813:SF2">
    <property type="entry name" value="DEHYDROGENASE, ZINC-CONTAINING, PUTATIVE (AFU_ORTHOLOGUE AFUA_2G02810)-RELATED"/>
    <property type="match status" value="1"/>
</dbReference>
<keyword evidence="4" id="KW-0560">Oxidoreductase</keyword>
<dbReference type="KEGG" id="kdj:28968733"/>
<accession>A0AAJ8MGX2</accession>
<reference evidence="8" key="2">
    <citation type="submission" date="2024-02" db="EMBL/GenBank/DDBJ databases">
        <title>Comparative genomics of Cryptococcus and Kwoniella reveals pathogenesis evolution and contrasting modes of karyotype evolution via chromosome fusion or intercentromeric recombination.</title>
        <authorList>
            <person name="Coelho M.A."/>
            <person name="David-Palma M."/>
            <person name="Shea T."/>
            <person name="Bowers K."/>
            <person name="McGinley-Smith S."/>
            <person name="Mohammad A.W."/>
            <person name="Gnirke A."/>
            <person name="Yurkov A.M."/>
            <person name="Nowrousian M."/>
            <person name="Sun S."/>
            <person name="Cuomo C.A."/>
            <person name="Heitman J."/>
        </authorList>
    </citation>
    <scope>NUCLEOTIDE SEQUENCE</scope>
    <source>
        <strain evidence="8">CBS 10117</strain>
    </source>
</reference>
<sequence length="368" mass="39236">MSSSSTIPETMQAVIFKDTYKVAVEQVPTPTLQSDGDIILKVHLAGLCGSDLHLYRGHEDAGKGYIMGHEVVGTIVEKGQSVKKFNVGDVVAVPFTVSCGSCWYCSSGHTARCASSQLFGTPSLQGCQAEYVRIPLADGCVFHKPDNLPDELMLLMADILPTGYSAAANARALLDGSASFSSEEEKDTSKKKRDGVCVVIGCGPVGLCAISSAKTLFSQVFATDLALSRLALAEKHGAIALPSPELKKAVLDATDGRGADAVLEVVGHEGALLTALDLVRPYGAVSSVGVHSKEIRLNGGGLYDKNVKLQFGRCSVRAFYESALEVLVNNQEVFKSFIENKVGFSQAEEYYDLFEKNKVAKTVFVPGQ</sequence>
<dbReference type="CDD" id="cd08284">
    <property type="entry name" value="FDH_like_2"/>
    <property type="match status" value="1"/>
</dbReference>
<feature type="domain" description="Alcohol dehydrogenase-like N-terminal" evidence="7">
    <location>
        <begin position="35"/>
        <end position="138"/>
    </location>
</feature>
<comment type="similarity">
    <text evidence="5">Belongs to the zinc-containing alcohol dehydrogenase family.</text>
</comment>
<dbReference type="InterPro" id="IPR013149">
    <property type="entry name" value="ADH-like_C"/>
</dbReference>
<evidence type="ECO:0000259" key="7">
    <source>
        <dbReference type="Pfam" id="PF08240"/>
    </source>
</evidence>
<organism evidence="8 9">
    <name type="scientific">Kwoniella dejecticola CBS 10117</name>
    <dbReference type="NCBI Taxonomy" id="1296121"/>
    <lineage>
        <taxon>Eukaryota</taxon>
        <taxon>Fungi</taxon>
        <taxon>Dikarya</taxon>
        <taxon>Basidiomycota</taxon>
        <taxon>Agaricomycotina</taxon>
        <taxon>Tremellomycetes</taxon>
        <taxon>Tremellales</taxon>
        <taxon>Cryptococcaceae</taxon>
        <taxon>Kwoniella</taxon>
    </lineage>
</organism>
<evidence type="ECO:0008006" key="10">
    <source>
        <dbReference type="Google" id="ProtNLM"/>
    </source>
</evidence>
<dbReference type="Proteomes" id="UP000078595">
    <property type="component" value="Chromosome 6"/>
</dbReference>
<evidence type="ECO:0000256" key="1">
    <source>
        <dbReference type="ARBA" id="ARBA00001947"/>
    </source>
</evidence>
<gene>
    <name evidence="8" type="ORF">I303_105524</name>
</gene>
<dbReference type="SUPFAM" id="SSF50129">
    <property type="entry name" value="GroES-like"/>
    <property type="match status" value="1"/>
</dbReference>
<reference evidence="8" key="1">
    <citation type="submission" date="2013-07" db="EMBL/GenBank/DDBJ databases">
        <authorList>
            <consortium name="The Broad Institute Genome Sequencing Platform"/>
            <person name="Cuomo C."/>
            <person name="Litvintseva A."/>
            <person name="Chen Y."/>
            <person name="Heitman J."/>
            <person name="Sun S."/>
            <person name="Springer D."/>
            <person name="Dromer F."/>
            <person name="Young S.K."/>
            <person name="Zeng Q."/>
            <person name="Gargeya S."/>
            <person name="Fitzgerald M."/>
            <person name="Abouelleil A."/>
            <person name="Alvarado L."/>
            <person name="Berlin A.M."/>
            <person name="Chapman S.B."/>
            <person name="Dewar J."/>
            <person name="Goldberg J."/>
            <person name="Griggs A."/>
            <person name="Gujja S."/>
            <person name="Hansen M."/>
            <person name="Howarth C."/>
            <person name="Imamovic A."/>
            <person name="Larimer J."/>
            <person name="McCowan C."/>
            <person name="Murphy C."/>
            <person name="Pearson M."/>
            <person name="Priest M."/>
            <person name="Roberts A."/>
            <person name="Saif S."/>
            <person name="Shea T."/>
            <person name="Sykes S."/>
            <person name="Wortman J."/>
            <person name="Nusbaum C."/>
            <person name="Birren B."/>
        </authorList>
    </citation>
    <scope>NUCLEOTIDE SEQUENCE</scope>
    <source>
        <strain evidence="8">CBS 10117</strain>
    </source>
</reference>
<feature type="domain" description="Alcohol dehydrogenase-like C-terminal" evidence="6">
    <location>
        <begin position="204"/>
        <end position="310"/>
    </location>
</feature>
<evidence type="ECO:0000256" key="4">
    <source>
        <dbReference type="ARBA" id="ARBA00023002"/>
    </source>
</evidence>
<dbReference type="EMBL" id="CP144535">
    <property type="protein sequence ID" value="WWC62926.1"/>
    <property type="molecule type" value="Genomic_DNA"/>
</dbReference>
<evidence type="ECO:0000259" key="6">
    <source>
        <dbReference type="Pfam" id="PF00107"/>
    </source>
</evidence>
<dbReference type="Pfam" id="PF08240">
    <property type="entry name" value="ADH_N"/>
    <property type="match status" value="1"/>
</dbReference>
<keyword evidence="9" id="KW-1185">Reference proteome</keyword>
<keyword evidence="2 5" id="KW-0479">Metal-binding</keyword>
<dbReference type="Pfam" id="PF00107">
    <property type="entry name" value="ADH_zinc_N"/>
    <property type="match status" value="1"/>
</dbReference>
<dbReference type="GO" id="GO:0008270">
    <property type="term" value="F:zinc ion binding"/>
    <property type="evidence" value="ECO:0007669"/>
    <property type="project" value="InterPro"/>
</dbReference>
<name>A0AAJ8MGX2_9TREE</name>
<evidence type="ECO:0000256" key="2">
    <source>
        <dbReference type="ARBA" id="ARBA00022723"/>
    </source>
</evidence>
<dbReference type="Gene3D" id="3.40.50.720">
    <property type="entry name" value="NAD(P)-binding Rossmann-like Domain"/>
    <property type="match status" value="1"/>
</dbReference>
<dbReference type="RefSeq" id="XP_018262019.2">
    <property type="nucleotide sequence ID" value="XM_018408328.2"/>
</dbReference>
<proteinExistence type="inferred from homology"/>